<dbReference type="AlphaFoldDB" id="A0A6N7EUF9"/>
<name>A0A6N7EUF9_9GAMM</name>
<evidence type="ECO:0000313" key="1">
    <source>
        <dbReference type="EMBL" id="MPV86191.1"/>
    </source>
</evidence>
<dbReference type="RefSeq" id="WP_152810185.1">
    <property type="nucleotide sequence ID" value="NZ_WHNW01000004.1"/>
</dbReference>
<organism evidence="1 2">
    <name type="scientific">Ostreibacterium oceani</name>
    <dbReference type="NCBI Taxonomy" id="2654998"/>
    <lineage>
        <taxon>Bacteria</taxon>
        <taxon>Pseudomonadati</taxon>
        <taxon>Pseudomonadota</taxon>
        <taxon>Gammaproteobacteria</taxon>
        <taxon>Cardiobacteriales</taxon>
        <taxon>Ostreibacteriaceae</taxon>
        <taxon>Ostreibacterium</taxon>
    </lineage>
</organism>
<sequence length="135" mass="14856">MIQANPPTLDNETYSYDKVGNRLSELLGDTNTGKNTNTGQWQYNARDQLISTPLNNFQYDTQCIINSETSQLVDTANNGNRIQSTTNGVLTNYVYNANDWLLSAGSVAYTYDASGNTLTETDGGQVTTYRYDGLG</sequence>
<dbReference type="InterPro" id="IPR006530">
    <property type="entry name" value="YD"/>
</dbReference>
<dbReference type="Gene3D" id="2.180.10.10">
    <property type="entry name" value="RHS repeat-associated core"/>
    <property type="match status" value="1"/>
</dbReference>
<keyword evidence="2" id="KW-1185">Reference proteome</keyword>
<dbReference type="NCBIfam" id="TIGR01643">
    <property type="entry name" value="YD_repeat_2x"/>
    <property type="match status" value="1"/>
</dbReference>
<evidence type="ECO:0008006" key="3">
    <source>
        <dbReference type="Google" id="ProtNLM"/>
    </source>
</evidence>
<protein>
    <recommendedName>
        <fullName evidence="3">YD repeat-containing protein</fullName>
    </recommendedName>
</protein>
<dbReference type="Proteomes" id="UP000471298">
    <property type="component" value="Unassembled WGS sequence"/>
</dbReference>
<reference evidence="1 2" key="1">
    <citation type="submission" date="2019-10" db="EMBL/GenBank/DDBJ databases">
        <title>Cardiobacteriales fam. a chemoheterotrophic member of the order Cardiobacteriales, and proposal of Cardiobacteriales fam. nov.</title>
        <authorList>
            <person name="Wang C."/>
        </authorList>
    </citation>
    <scope>NUCLEOTIDE SEQUENCE [LARGE SCALE GENOMIC DNA]</scope>
    <source>
        <strain evidence="1 2">ML27</strain>
    </source>
</reference>
<comment type="caution">
    <text evidence="1">The sequence shown here is derived from an EMBL/GenBank/DDBJ whole genome shotgun (WGS) entry which is preliminary data.</text>
</comment>
<dbReference type="InParanoid" id="A0A6N7EUF9"/>
<accession>A0A6N7EUF9</accession>
<gene>
    <name evidence="1" type="ORF">GCU85_05535</name>
</gene>
<proteinExistence type="predicted"/>
<evidence type="ECO:0000313" key="2">
    <source>
        <dbReference type="Proteomes" id="UP000471298"/>
    </source>
</evidence>
<dbReference type="EMBL" id="WHNW01000004">
    <property type="protein sequence ID" value="MPV86191.1"/>
    <property type="molecule type" value="Genomic_DNA"/>
</dbReference>